<keyword evidence="4" id="KW-1185">Reference proteome</keyword>
<dbReference type="AlphaFoldDB" id="A0A8H7Q863"/>
<feature type="compositionally biased region" description="Low complexity" evidence="1">
    <location>
        <begin position="89"/>
        <end position="98"/>
    </location>
</feature>
<feature type="compositionally biased region" description="Basic and acidic residues" evidence="1">
    <location>
        <begin position="26"/>
        <end position="41"/>
    </location>
</feature>
<dbReference type="SMART" id="SM00367">
    <property type="entry name" value="LRR_CC"/>
    <property type="match status" value="5"/>
</dbReference>
<feature type="compositionally biased region" description="Low complexity" evidence="1">
    <location>
        <begin position="58"/>
        <end position="72"/>
    </location>
</feature>
<dbReference type="SUPFAM" id="SSF52047">
    <property type="entry name" value="RNI-like"/>
    <property type="match status" value="2"/>
</dbReference>
<proteinExistence type="predicted"/>
<feature type="region of interest" description="Disordered" evidence="1">
    <location>
        <begin position="26"/>
        <end position="72"/>
    </location>
</feature>
<dbReference type="GO" id="GO:0031146">
    <property type="term" value="P:SCF-dependent proteasomal ubiquitin-dependent protein catabolic process"/>
    <property type="evidence" value="ECO:0007669"/>
    <property type="project" value="TreeGrafter"/>
</dbReference>
<dbReference type="InterPro" id="IPR006553">
    <property type="entry name" value="Leu-rich_rpt_Cys-con_subtyp"/>
</dbReference>
<feature type="domain" description="F-box/LRR-repeat protein 15-like leucin rich repeat" evidence="2">
    <location>
        <begin position="385"/>
        <end position="605"/>
    </location>
</feature>
<feature type="compositionally biased region" description="Acidic residues" evidence="1">
    <location>
        <begin position="125"/>
        <end position="138"/>
    </location>
</feature>
<feature type="region of interest" description="Disordered" evidence="1">
    <location>
        <begin position="1"/>
        <end position="20"/>
    </location>
</feature>
<dbReference type="OrthoDB" id="421226at2759"/>
<dbReference type="Gene3D" id="3.80.10.10">
    <property type="entry name" value="Ribonuclease Inhibitor"/>
    <property type="match status" value="2"/>
</dbReference>
<dbReference type="Proteomes" id="UP000612746">
    <property type="component" value="Unassembled WGS sequence"/>
</dbReference>
<feature type="region of interest" description="Disordered" evidence="1">
    <location>
        <begin position="89"/>
        <end position="139"/>
    </location>
</feature>
<evidence type="ECO:0000313" key="3">
    <source>
        <dbReference type="EMBL" id="KAG2187330.1"/>
    </source>
</evidence>
<reference evidence="3" key="1">
    <citation type="submission" date="2020-12" db="EMBL/GenBank/DDBJ databases">
        <title>Metabolic potential, ecology and presence of endohyphal bacteria is reflected in genomic diversity of Mucoromycotina.</title>
        <authorList>
            <person name="Muszewska A."/>
            <person name="Okrasinska A."/>
            <person name="Steczkiewicz K."/>
            <person name="Drgas O."/>
            <person name="Orlowska M."/>
            <person name="Perlinska-Lenart U."/>
            <person name="Aleksandrzak-Piekarczyk T."/>
            <person name="Szatraj K."/>
            <person name="Zielenkiewicz U."/>
            <person name="Pilsyk S."/>
            <person name="Malc E."/>
            <person name="Mieczkowski P."/>
            <person name="Kruszewska J.S."/>
            <person name="Biernat P."/>
            <person name="Pawlowska J."/>
        </authorList>
    </citation>
    <scope>NUCLEOTIDE SEQUENCE</scope>
    <source>
        <strain evidence="3">WA0000051536</strain>
    </source>
</reference>
<gene>
    <name evidence="3" type="ORF">INT44_005016</name>
</gene>
<evidence type="ECO:0000256" key="1">
    <source>
        <dbReference type="SAM" id="MobiDB-lite"/>
    </source>
</evidence>
<dbReference type="InterPro" id="IPR057207">
    <property type="entry name" value="FBXL15_LRR"/>
</dbReference>
<protein>
    <recommendedName>
        <fullName evidence="2">F-box/LRR-repeat protein 15-like leucin rich repeat domain-containing protein</fullName>
    </recommendedName>
</protein>
<evidence type="ECO:0000313" key="4">
    <source>
        <dbReference type="Proteomes" id="UP000612746"/>
    </source>
</evidence>
<dbReference type="PANTHER" id="PTHR13318:SF95">
    <property type="entry name" value="F-BOX PROTEIN YLR352W"/>
    <property type="match status" value="1"/>
</dbReference>
<sequence>MAEEQRTNPSANRVRGPTSALTSFLREHGISVRNRRFDRPRNANGAANDDAPDENAATDDTTITETTTTVRQTTEDTTVNILYTPTVAQQTTASATRSSRSRAAKAAKAVKDAKGNKRKKRKNDDDDEDDYIDSDEDFLPLASSSTPRAGFKARAGRTRVEFCAQCKCRFSKLVLPGMEESSSSGPLLCPSCEKGETKKPEPKKRRRIARNGVVKKIGSNGYFEVASLQDISIRVSYSLTYWMHPKYIEDVDALGDIGTINMDKICKIISKNRKLSNETARLFLNPMETELSMYDCTNMTDVGFINIAQFCHRLERLKLIYCGRMTDGTISTYATHLQHLKSIELDGPFLVTNTAWKNFITCVGPRLESFSLCETPRFDLDCLKVLVENCPNLKQLRLSRIVPLRDEWLPVIGKLKHLQTLEISWPSPGQPISTSSMTELIQAVGANLRELTLQCCVQLTDEVLTEAILPTCSKLTTLNLSECDGFTSDGIKAVFDGWVEQKSNLGLIDLNLTRCTKLNDEAIESVLRHSRKTLSTFSINSLDEVSSRALEAIAGEGDGASPCLALRFFDCGFVRALDDIVMDKLVRSCNALEHLKVWGCHKLTECVPIRPGLRVEGRESDTS</sequence>
<comment type="caution">
    <text evidence="3">The sequence shown here is derived from an EMBL/GenBank/DDBJ whole genome shotgun (WGS) entry which is preliminary data.</text>
</comment>
<evidence type="ECO:0000259" key="2">
    <source>
        <dbReference type="Pfam" id="PF25372"/>
    </source>
</evidence>
<name>A0A8H7Q863_9FUNG</name>
<dbReference type="Pfam" id="PF25372">
    <property type="entry name" value="DUF7885"/>
    <property type="match status" value="1"/>
</dbReference>
<organism evidence="3 4">
    <name type="scientific">Umbelopsis vinacea</name>
    <dbReference type="NCBI Taxonomy" id="44442"/>
    <lineage>
        <taxon>Eukaryota</taxon>
        <taxon>Fungi</taxon>
        <taxon>Fungi incertae sedis</taxon>
        <taxon>Mucoromycota</taxon>
        <taxon>Mucoromycotina</taxon>
        <taxon>Umbelopsidomycetes</taxon>
        <taxon>Umbelopsidales</taxon>
        <taxon>Umbelopsidaceae</taxon>
        <taxon>Umbelopsis</taxon>
    </lineage>
</organism>
<dbReference type="PANTHER" id="PTHR13318">
    <property type="entry name" value="PARTNER OF PAIRED, ISOFORM B-RELATED"/>
    <property type="match status" value="1"/>
</dbReference>
<accession>A0A8H7Q863</accession>
<dbReference type="InterPro" id="IPR032675">
    <property type="entry name" value="LRR_dom_sf"/>
</dbReference>
<dbReference type="GO" id="GO:0019005">
    <property type="term" value="C:SCF ubiquitin ligase complex"/>
    <property type="evidence" value="ECO:0007669"/>
    <property type="project" value="TreeGrafter"/>
</dbReference>
<dbReference type="EMBL" id="JAEPRA010000003">
    <property type="protein sequence ID" value="KAG2187330.1"/>
    <property type="molecule type" value="Genomic_DNA"/>
</dbReference>